<dbReference type="KEGG" id="elut:CKA38_09765"/>
<dbReference type="AlphaFoldDB" id="A0A2U8E3M9"/>
<evidence type="ECO:0000313" key="15">
    <source>
        <dbReference type="Proteomes" id="UP000244896"/>
    </source>
</evidence>
<organism evidence="14 15">
    <name type="scientific">Ereboglobus luteus</name>
    <dbReference type="NCBI Taxonomy" id="1796921"/>
    <lineage>
        <taxon>Bacteria</taxon>
        <taxon>Pseudomonadati</taxon>
        <taxon>Verrucomicrobiota</taxon>
        <taxon>Opitutia</taxon>
        <taxon>Opitutales</taxon>
        <taxon>Opitutaceae</taxon>
        <taxon>Ereboglobus</taxon>
    </lineage>
</organism>
<dbReference type="PROSITE" id="PS50106">
    <property type="entry name" value="PDZ"/>
    <property type="match status" value="1"/>
</dbReference>
<dbReference type="CDD" id="cd06163">
    <property type="entry name" value="S2P-M50_PDZ_RseP-like"/>
    <property type="match status" value="1"/>
</dbReference>
<feature type="transmembrane region" description="Helical" evidence="11">
    <location>
        <begin position="107"/>
        <end position="131"/>
    </location>
</feature>
<evidence type="ECO:0000256" key="1">
    <source>
        <dbReference type="ARBA" id="ARBA00001947"/>
    </source>
</evidence>
<keyword evidence="4 14" id="KW-0645">Protease</keyword>
<evidence type="ECO:0000256" key="8">
    <source>
        <dbReference type="ARBA" id="ARBA00022989"/>
    </source>
</evidence>
<dbReference type="Proteomes" id="UP000244896">
    <property type="component" value="Chromosome"/>
</dbReference>
<evidence type="ECO:0000256" key="3">
    <source>
        <dbReference type="ARBA" id="ARBA00007931"/>
    </source>
</evidence>
<dbReference type="SMART" id="SM00228">
    <property type="entry name" value="PDZ"/>
    <property type="match status" value="2"/>
</dbReference>
<dbReference type="CDD" id="cd23081">
    <property type="entry name" value="cpPDZ_EcRseP-like"/>
    <property type="match status" value="1"/>
</dbReference>
<evidence type="ECO:0000256" key="12">
    <source>
        <dbReference type="SAM" id="MobiDB-lite"/>
    </source>
</evidence>
<feature type="transmembrane region" description="Helical" evidence="11">
    <location>
        <begin position="388"/>
        <end position="410"/>
    </location>
</feature>
<dbReference type="EC" id="3.4.24.-" evidence="11"/>
<dbReference type="InterPro" id="IPR041489">
    <property type="entry name" value="PDZ_6"/>
</dbReference>
<name>A0A2U8E3M9_9BACT</name>
<dbReference type="Gene3D" id="2.30.42.10">
    <property type="match status" value="2"/>
</dbReference>
<dbReference type="RefSeq" id="WP_108825302.1">
    <property type="nucleotide sequence ID" value="NZ_CP023004.1"/>
</dbReference>
<dbReference type="InterPro" id="IPR008915">
    <property type="entry name" value="Peptidase_M50"/>
</dbReference>
<dbReference type="GO" id="GO:0046872">
    <property type="term" value="F:metal ion binding"/>
    <property type="evidence" value="ECO:0007669"/>
    <property type="project" value="UniProtKB-KW"/>
</dbReference>
<comment type="subcellular location">
    <subcellularLocation>
        <location evidence="2">Membrane</location>
        <topology evidence="2">Multi-pass membrane protein</topology>
    </subcellularLocation>
</comment>
<dbReference type="InterPro" id="IPR001478">
    <property type="entry name" value="PDZ"/>
</dbReference>
<dbReference type="PANTHER" id="PTHR42837:SF2">
    <property type="entry name" value="MEMBRANE METALLOPROTEASE ARASP2, CHLOROPLASTIC-RELATED"/>
    <property type="match status" value="1"/>
</dbReference>
<feature type="region of interest" description="Disordered" evidence="12">
    <location>
        <begin position="464"/>
        <end position="484"/>
    </location>
</feature>
<evidence type="ECO:0000259" key="13">
    <source>
        <dbReference type="PROSITE" id="PS50106"/>
    </source>
</evidence>
<evidence type="ECO:0000256" key="6">
    <source>
        <dbReference type="ARBA" id="ARBA00022801"/>
    </source>
</evidence>
<evidence type="ECO:0000256" key="2">
    <source>
        <dbReference type="ARBA" id="ARBA00004141"/>
    </source>
</evidence>
<keyword evidence="5 11" id="KW-0812">Transmembrane</keyword>
<keyword evidence="10 11" id="KW-0472">Membrane</keyword>
<protein>
    <recommendedName>
        <fullName evidence="11">Zinc metalloprotease</fullName>
        <ecNumber evidence="11">3.4.24.-</ecNumber>
    </recommendedName>
</protein>
<dbReference type="GO" id="GO:0004222">
    <property type="term" value="F:metalloendopeptidase activity"/>
    <property type="evidence" value="ECO:0007669"/>
    <property type="project" value="InterPro"/>
</dbReference>
<proteinExistence type="inferred from homology"/>
<keyword evidence="6 11" id="KW-0378">Hydrolase</keyword>
<feature type="domain" description="PDZ" evidence="13">
    <location>
        <begin position="221"/>
        <end position="274"/>
    </location>
</feature>
<keyword evidence="15" id="KW-1185">Reference proteome</keyword>
<comment type="similarity">
    <text evidence="3 11">Belongs to the peptidase M50B family.</text>
</comment>
<dbReference type="InterPro" id="IPR004387">
    <property type="entry name" value="Pept_M50_Zn"/>
</dbReference>
<evidence type="ECO:0000256" key="9">
    <source>
        <dbReference type="ARBA" id="ARBA00023049"/>
    </source>
</evidence>
<evidence type="ECO:0000256" key="10">
    <source>
        <dbReference type="ARBA" id="ARBA00023136"/>
    </source>
</evidence>
<accession>A0A2U8E3M9</accession>
<dbReference type="OrthoDB" id="9782003at2"/>
<dbReference type="InterPro" id="IPR036034">
    <property type="entry name" value="PDZ_sf"/>
</dbReference>
<dbReference type="Pfam" id="PF02163">
    <property type="entry name" value="Peptidase_M50"/>
    <property type="match status" value="1"/>
</dbReference>
<evidence type="ECO:0000256" key="7">
    <source>
        <dbReference type="ARBA" id="ARBA00022833"/>
    </source>
</evidence>
<sequence length="484" mass="52133">MDLLQTIFSNAWYIALAIFFLGVSIFVHELGHFLAARKRGMKVERFSIGFGPKIVSWTGKDGVEYRLSWLPLGGYVALPQLADMGAIEGETQTAAEKLPPISFSTKVIVASAGAVFNVIFAFLLATIVWAVGQQVSEQPNVIGVVRPSIETSDGKIITSPAAAAGIKAGDTVLAVDGRKVSTFSDIFESIMLGSGRGENDKPKATLTIKRDGAIRDIDVFPAYVSRDNLRSIGISIATKVVAADIVPGSAAADAGLKPGDILLTVDRREIQSTSTIIDHIAQTKEKPITLKYTRADKEHTITLTPRLSENPQTKEPAYMIGVTLGAILPVRTVHIAPWEQIGEVFTRTWRTLKSLGNRNSDIGLDKMSGPIGIVTIISSAAKSSIIDVFYFLVLINVSLAIFNMLPIPVLDGGHILFAVIAKLRGRPLPASVIATTQSVFMLLLFSMIIYVSFFDVRRNLPQSKPAPAAQQQAPAEPATEAPSK</sequence>
<evidence type="ECO:0000256" key="4">
    <source>
        <dbReference type="ARBA" id="ARBA00022670"/>
    </source>
</evidence>
<gene>
    <name evidence="14" type="primary">rseP</name>
    <name evidence="14" type="ORF">CKA38_09765</name>
</gene>
<dbReference type="NCBIfam" id="TIGR00054">
    <property type="entry name" value="RIP metalloprotease RseP"/>
    <property type="match status" value="1"/>
</dbReference>
<dbReference type="GO" id="GO:0016020">
    <property type="term" value="C:membrane"/>
    <property type="evidence" value="ECO:0007669"/>
    <property type="project" value="UniProtKB-SubCell"/>
</dbReference>
<keyword evidence="9 11" id="KW-0482">Metalloprotease</keyword>
<feature type="transmembrane region" description="Helical" evidence="11">
    <location>
        <begin position="431"/>
        <end position="453"/>
    </location>
</feature>
<reference evidence="14 15" key="1">
    <citation type="journal article" date="2018" name="Syst. Appl. Microbiol.">
        <title>Ereboglobus luteus gen. nov. sp. nov. from cockroach guts, and new insights into the oxygen relationship of the genera Opitutus and Didymococcus (Verrucomicrobia: Opitutaceae).</title>
        <authorList>
            <person name="Tegtmeier D."/>
            <person name="Belitz A."/>
            <person name="Radek R."/>
            <person name="Heimerl T."/>
            <person name="Brune A."/>
        </authorList>
    </citation>
    <scope>NUCLEOTIDE SEQUENCE [LARGE SCALE GENOMIC DNA]</scope>
    <source>
        <strain evidence="14 15">Ho45</strain>
    </source>
</reference>
<dbReference type="Pfam" id="PF17820">
    <property type="entry name" value="PDZ_6"/>
    <property type="match status" value="2"/>
</dbReference>
<evidence type="ECO:0000256" key="5">
    <source>
        <dbReference type="ARBA" id="ARBA00022692"/>
    </source>
</evidence>
<dbReference type="GO" id="GO:0006508">
    <property type="term" value="P:proteolysis"/>
    <property type="evidence" value="ECO:0007669"/>
    <property type="project" value="UniProtKB-KW"/>
</dbReference>
<keyword evidence="8 11" id="KW-1133">Transmembrane helix</keyword>
<evidence type="ECO:0000313" key="14">
    <source>
        <dbReference type="EMBL" id="AWI09493.1"/>
    </source>
</evidence>
<feature type="transmembrane region" description="Helical" evidence="11">
    <location>
        <begin position="12"/>
        <end position="35"/>
    </location>
</feature>
<keyword evidence="11" id="KW-0479">Metal-binding</keyword>
<dbReference type="EMBL" id="CP023004">
    <property type="protein sequence ID" value="AWI09493.1"/>
    <property type="molecule type" value="Genomic_DNA"/>
</dbReference>
<dbReference type="SUPFAM" id="SSF50156">
    <property type="entry name" value="PDZ domain-like"/>
    <property type="match status" value="2"/>
</dbReference>
<comment type="cofactor">
    <cofactor evidence="1 11">
        <name>Zn(2+)</name>
        <dbReference type="ChEBI" id="CHEBI:29105"/>
    </cofactor>
</comment>
<keyword evidence="7 11" id="KW-0862">Zinc</keyword>
<dbReference type="PANTHER" id="PTHR42837">
    <property type="entry name" value="REGULATOR OF SIGMA-E PROTEASE RSEP"/>
    <property type="match status" value="1"/>
</dbReference>
<evidence type="ECO:0000256" key="11">
    <source>
        <dbReference type="RuleBase" id="RU362031"/>
    </source>
</evidence>